<accession>A0A843X9V6</accession>
<dbReference type="EMBL" id="NMUH01006852">
    <property type="protein sequence ID" value="MQM16116.1"/>
    <property type="molecule type" value="Genomic_DNA"/>
</dbReference>
<proteinExistence type="predicted"/>
<dbReference type="AlphaFoldDB" id="A0A843X9V6"/>
<gene>
    <name evidence="1" type="ORF">Taro_049070</name>
</gene>
<name>A0A843X9V6_COLES</name>
<keyword evidence="2" id="KW-1185">Reference proteome</keyword>
<protein>
    <submittedName>
        <fullName evidence="1">Uncharacterized protein</fullName>
    </submittedName>
</protein>
<organism evidence="1 2">
    <name type="scientific">Colocasia esculenta</name>
    <name type="common">Wild taro</name>
    <name type="synonym">Arum esculentum</name>
    <dbReference type="NCBI Taxonomy" id="4460"/>
    <lineage>
        <taxon>Eukaryota</taxon>
        <taxon>Viridiplantae</taxon>
        <taxon>Streptophyta</taxon>
        <taxon>Embryophyta</taxon>
        <taxon>Tracheophyta</taxon>
        <taxon>Spermatophyta</taxon>
        <taxon>Magnoliopsida</taxon>
        <taxon>Liliopsida</taxon>
        <taxon>Araceae</taxon>
        <taxon>Aroideae</taxon>
        <taxon>Colocasieae</taxon>
        <taxon>Colocasia</taxon>
    </lineage>
</organism>
<dbReference type="Proteomes" id="UP000652761">
    <property type="component" value="Unassembled WGS sequence"/>
</dbReference>
<reference evidence="1" key="1">
    <citation type="submission" date="2017-07" db="EMBL/GenBank/DDBJ databases">
        <title>Taro Niue Genome Assembly and Annotation.</title>
        <authorList>
            <person name="Atibalentja N."/>
            <person name="Keating K."/>
            <person name="Fields C.J."/>
        </authorList>
    </citation>
    <scope>NUCLEOTIDE SEQUENCE</scope>
    <source>
        <strain evidence="1">Niue_2</strain>
        <tissue evidence="1">Leaf</tissue>
    </source>
</reference>
<sequence>MMDAHNGGELCAQAPVGLPGSSCLLMMEDVAWDGYDRSISQGVYSEPFGHAFRAGDPHGGRTCCSLFDSGGIDDLLEVIPPRGLTASDQGDGILKIFTQSWEGRNPSKWGHVS</sequence>
<evidence type="ECO:0000313" key="2">
    <source>
        <dbReference type="Proteomes" id="UP000652761"/>
    </source>
</evidence>
<evidence type="ECO:0000313" key="1">
    <source>
        <dbReference type="EMBL" id="MQM16116.1"/>
    </source>
</evidence>
<comment type="caution">
    <text evidence="1">The sequence shown here is derived from an EMBL/GenBank/DDBJ whole genome shotgun (WGS) entry which is preliminary data.</text>
</comment>